<comment type="catalytic activity">
    <reaction evidence="5">
        <text>2-succinylbenzoate + ATP + CoA = 2-succinylbenzoyl-CoA + AMP + diphosphate</text>
        <dbReference type="Rhea" id="RHEA:17009"/>
        <dbReference type="ChEBI" id="CHEBI:18325"/>
        <dbReference type="ChEBI" id="CHEBI:30616"/>
        <dbReference type="ChEBI" id="CHEBI:33019"/>
        <dbReference type="ChEBI" id="CHEBI:57287"/>
        <dbReference type="ChEBI" id="CHEBI:57364"/>
        <dbReference type="ChEBI" id="CHEBI:456215"/>
        <dbReference type="EC" id="6.2.1.26"/>
    </reaction>
</comment>
<comment type="pathway">
    <text evidence="5">Quinol/quinone metabolism; menaquinone biosynthesis.</text>
</comment>
<name>A0A940PFG1_9ENTE</name>
<sequence>MENWVIKRGRLSPNHIALVADQQCWTFRELAETTLKLATKIHHQAPELKRVAVIGGNTADFYLLLASFHHLMVEVVILNNRLSSSEIRQQINISQAELVIYEKEFSQQVATLECPNVVLGDWQSSGELTGDFVPVTHYEPSQVNTIMFTSGTTGVPKGVKQTFGNHLASALGSALNLGMLPEDRWLLTVPLYHISGYSIMNKSLLYGNTVYLVGKFEPTLIGELVNTAQITHLSLVPTMLTALLKQPAFLSNRSLRCLLLGGAPMTAPLLAQCHKADLPVIQSFGMTETASQVLALNSRDAKRKQGSSGQPLFPVEVKIREGEAGVGEILIKGPNVSPGYLNGEMAKTADGFFITGDLGYLDDEGFLYVVGRKKELIISGGENVYPLAVENVLQAVVGIKEAAVIGEADDYWGEKVVAYVVTQNNTPLKAIDLNKQIGPHLGAFKRPKVYYQVAALPRNSLGKLQKNRLTQLTVLDTYVHE</sequence>
<dbReference type="Proteomes" id="UP000674938">
    <property type="component" value="Unassembled WGS sequence"/>
</dbReference>
<evidence type="ECO:0000256" key="2">
    <source>
        <dbReference type="ARBA" id="ARBA00022598"/>
    </source>
</evidence>
<dbReference type="AlphaFoldDB" id="A0A940PFG1"/>
<dbReference type="GO" id="GO:0031956">
    <property type="term" value="F:medium-chain fatty acid-CoA ligase activity"/>
    <property type="evidence" value="ECO:0007669"/>
    <property type="project" value="TreeGrafter"/>
</dbReference>
<dbReference type="GO" id="GO:0008756">
    <property type="term" value="F:o-succinylbenzoate-CoA ligase activity"/>
    <property type="evidence" value="ECO:0007669"/>
    <property type="project" value="UniProtKB-UniRule"/>
</dbReference>
<dbReference type="InterPro" id="IPR045851">
    <property type="entry name" value="AMP-bd_C_sf"/>
</dbReference>
<dbReference type="InterPro" id="IPR025110">
    <property type="entry name" value="AMP-bd_C"/>
</dbReference>
<dbReference type="SUPFAM" id="SSF56801">
    <property type="entry name" value="Acetyl-CoA synthetase-like"/>
    <property type="match status" value="1"/>
</dbReference>
<evidence type="ECO:0000256" key="4">
    <source>
        <dbReference type="ARBA" id="ARBA00022840"/>
    </source>
</evidence>
<comment type="caution">
    <text evidence="8">The sequence shown here is derived from an EMBL/GenBank/DDBJ whole genome shotgun (WGS) entry which is preliminary data.</text>
</comment>
<evidence type="ECO:0000313" key="9">
    <source>
        <dbReference type="Proteomes" id="UP000674938"/>
    </source>
</evidence>
<protein>
    <recommendedName>
        <fullName evidence="5">2-succinylbenzoate--CoA ligase</fullName>
        <ecNumber evidence="5">6.2.1.26</ecNumber>
    </recommendedName>
    <alternativeName>
        <fullName evidence="5">o-succinylbenzoyl-CoA synthetase</fullName>
        <shortName evidence="5">OSB-CoA synthetase</shortName>
    </alternativeName>
</protein>
<dbReference type="GO" id="GO:0009234">
    <property type="term" value="P:menaquinone biosynthetic process"/>
    <property type="evidence" value="ECO:0007669"/>
    <property type="project" value="UniProtKB-UniRule"/>
</dbReference>
<dbReference type="InterPro" id="IPR010192">
    <property type="entry name" value="MenE"/>
</dbReference>
<keyword evidence="4 5" id="KW-0067">ATP-binding</keyword>
<dbReference type="EC" id="6.2.1.26" evidence="5"/>
<keyword evidence="1 5" id="KW-0474">Menaquinone biosynthesis</keyword>
<dbReference type="HAMAP" id="MF_00731">
    <property type="entry name" value="MenE"/>
    <property type="match status" value="1"/>
</dbReference>
<evidence type="ECO:0000259" key="7">
    <source>
        <dbReference type="Pfam" id="PF13193"/>
    </source>
</evidence>
<dbReference type="InterPro" id="IPR042099">
    <property type="entry name" value="ANL_N_sf"/>
</dbReference>
<evidence type="ECO:0000256" key="3">
    <source>
        <dbReference type="ARBA" id="ARBA00022741"/>
    </source>
</evidence>
<evidence type="ECO:0000259" key="6">
    <source>
        <dbReference type="Pfam" id="PF00501"/>
    </source>
</evidence>
<keyword evidence="2 5" id="KW-0436">Ligase</keyword>
<dbReference type="PANTHER" id="PTHR43201:SF5">
    <property type="entry name" value="MEDIUM-CHAIN ACYL-COA LIGASE ACSF2, MITOCHONDRIAL"/>
    <property type="match status" value="1"/>
</dbReference>
<dbReference type="GO" id="GO:0006631">
    <property type="term" value="P:fatty acid metabolic process"/>
    <property type="evidence" value="ECO:0007669"/>
    <property type="project" value="TreeGrafter"/>
</dbReference>
<comment type="similarity">
    <text evidence="5">Belongs to the ATP-dependent AMP-binding enzyme family. MenE subfamily.</text>
</comment>
<comment type="pathway">
    <text evidence="5">Quinol/quinone metabolism; 1,4-dihydroxy-2-naphthoate biosynthesis; 1,4-dihydroxy-2-naphthoate from chorismate: step 5/7.</text>
</comment>
<organism evidence="8 9">
    <name type="scientific">Vagococcus allomyrinae</name>
    <dbReference type="NCBI Taxonomy" id="2794353"/>
    <lineage>
        <taxon>Bacteria</taxon>
        <taxon>Bacillati</taxon>
        <taxon>Bacillota</taxon>
        <taxon>Bacilli</taxon>
        <taxon>Lactobacillales</taxon>
        <taxon>Enterococcaceae</taxon>
        <taxon>Vagococcus</taxon>
    </lineage>
</organism>
<gene>
    <name evidence="5 8" type="primary">menE</name>
    <name evidence="8" type="ORF">I6N95_16210</name>
</gene>
<dbReference type="RefSeq" id="WP_209529856.1">
    <property type="nucleotide sequence ID" value="NZ_JAEEGA010000011.1"/>
</dbReference>
<evidence type="ECO:0000313" key="8">
    <source>
        <dbReference type="EMBL" id="MBP1042561.1"/>
    </source>
</evidence>
<dbReference type="Gene3D" id="3.30.300.30">
    <property type="match status" value="1"/>
</dbReference>
<dbReference type="GO" id="GO:0005524">
    <property type="term" value="F:ATP binding"/>
    <property type="evidence" value="ECO:0007669"/>
    <property type="project" value="UniProtKB-KW"/>
</dbReference>
<keyword evidence="3 5" id="KW-0547">Nucleotide-binding</keyword>
<dbReference type="NCBIfam" id="TIGR01923">
    <property type="entry name" value="menE"/>
    <property type="match status" value="1"/>
</dbReference>
<dbReference type="Pfam" id="PF13193">
    <property type="entry name" value="AMP-binding_C"/>
    <property type="match status" value="1"/>
</dbReference>
<dbReference type="InterPro" id="IPR020845">
    <property type="entry name" value="AMP-binding_CS"/>
</dbReference>
<dbReference type="PROSITE" id="PS00455">
    <property type="entry name" value="AMP_BINDING"/>
    <property type="match status" value="1"/>
</dbReference>
<dbReference type="Gene3D" id="3.40.50.12780">
    <property type="entry name" value="N-terminal domain of ligase-like"/>
    <property type="match status" value="1"/>
</dbReference>
<feature type="domain" description="AMP-dependent synthetase/ligase" evidence="6">
    <location>
        <begin position="11"/>
        <end position="341"/>
    </location>
</feature>
<dbReference type="PANTHER" id="PTHR43201">
    <property type="entry name" value="ACYL-COA SYNTHETASE"/>
    <property type="match status" value="1"/>
</dbReference>
<dbReference type="EMBL" id="JAEEGA010000011">
    <property type="protein sequence ID" value="MBP1042561.1"/>
    <property type="molecule type" value="Genomic_DNA"/>
</dbReference>
<feature type="domain" description="AMP-binding enzyme C-terminal" evidence="7">
    <location>
        <begin position="389"/>
        <end position="463"/>
    </location>
</feature>
<comment type="function">
    <text evidence="5">Converts 2-succinylbenzoate (OSB) to 2-succinylbenzoyl-CoA (OSB-CoA).</text>
</comment>
<dbReference type="Pfam" id="PF00501">
    <property type="entry name" value="AMP-binding"/>
    <property type="match status" value="1"/>
</dbReference>
<evidence type="ECO:0000256" key="1">
    <source>
        <dbReference type="ARBA" id="ARBA00022428"/>
    </source>
</evidence>
<keyword evidence="9" id="KW-1185">Reference proteome</keyword>
<proteinExistence type="inferred from homology"/>
<evidence type="ECO:0000256" key="5">
    <source>
        <dbReference type="HAMAP-Rule" id="MF_00731"/>
    </source>
</evidence>
<reference evidence="8" key="1">
    <citation type="submission" date="2020-12" db="EMBL/GenBank/DDBJ databases">
        <title>Vagococcus allomyrinae sp. nov. and Enterococcus lavae sp. nov., isolated from the larvae of Allomyrina dichotoma.</title>
        <authorList>
            <person name="Lee S.D."/>
        </authorList>
    </citation>
    <scope>NUCLEOTIDE SEQUENCE</scope>
    <source>
        <strain evidence="8">BWB3-3</strain>
    </source>
</reference>
<dbReference type="InterPro" id="IPR000873">
    <property type="entry name" value="AMP-dep_synth/lig_dom"/>
</dbReference>
<accession>A0A940PFG1</accession>